<feature type="compositionally biased region" description="Low complexity" evidence="1">
    <location>
        <begin position="10"/>
        <end position="24"/>
    </location>
</feature>
<evidence type="ECO:0000256" key="1">
    <source>
        <dbReference type="SAM" id="MobiDB-lite"/>
    </source>
</evidence>
<feature type="region of interest" description="Disordered" evidence="1">
    <location>
        <begin position="182"/>
        <end position="203"/>
    </location>
</feature>
<reference evidence="2" key="1">
    <citation type="submission" date="2022-11" db="EMBL/GenBank/DDBJ databases">
        <authorList>
            <person name="Kikuchi T."/>
        </authorList>
    </citation>
    <scope>NUCLEOTIDE SEQUENCE</scope>
    <source>
        <strain evidence="2">PS1010</strain>
    </source>
</reference>
<accession>A0A9P1IGP1</accession>
<name>A0A9P1IGP1_9PELO</name>
<dbReference type="OrthoDB" id="21380at2759"/>
<evidence type="ECO:0008006" key="4">
    <source>
        <dbReference type="Google" id="ProtNLM"/>
    </source>
</evidence>
<organism evidence="2 3">
    <name type="scientific">Caenorhabditis angaria</name>
    <dbReference type="NCBI Taxonomy" id="860376"/>
    <lineage>
        <taxon>Eukaryota</taxon>
        <taxon>Metazoa</taxon>
        <taxon>Ecdysozoa</taxon>
        <taxon>Nematoda</taxon>
        <taxon>Chromadorea</taxon>
        <taxon>Rhabditida</taxon>
        <taxon>Rhabditina</taxon>
        <taxon>Rhabditomorpha</taxon>
        <taxon>Rhabditoidea</taxon>
        <taxon>Rhabditidae</taxon>
        <taxon>Peloderinae</taxon>
        <taxon>Caenorhabditis</taxon>
    </lineage>
</organism>
<evidence type="ECO:0000313" key="3">
    <source>
        <dbReference type="Proteomes" id="UP001152747"/>
    </source>
</evidence>
<comment type="caution">
    <text evidence="2">The sequence shown here is derived from an EMBL/GenBank/DDBJ whole genome shotgun (WGS) entry which is preliminary data.</text>
</comment>
<proteinExistence type="predicted"/>
<gene>
    <name evidence="2" type="ORF">CAMP_LOCUS7641</name>
</gene>
<feature type="region of interest" description="Disordered" evidence="1">
    <location>
        <begin position="1"/>
        <end position="24"/>
    </location>
</feature>
<evidence type="ECO:0000313" key="2">
    <source>
        <dbReference type="EMBL" id="CAI5445004.1"/>
    </source>
</evidence>
<feature type="compositionally biased region" description="Polar residues" evidence="1">
    <location>
        <begin position="182"/>
        <end position="193"/>
    </location>
</feature>
<dbReference type="Proteomes" id="UP001152747">
    <property type="component" value="Unassembled WGS sequence"/>
</dbReference>
<protein>
    <recommendedName>
        <fullName evidence="4">DBF4-type domain-containing protein</fullName>
    </recommendedName>
</protein>
<dbReference type="EMBL" id="CANHGI010000003">
    <property type="protein sequence ID" value="CAI5445004.1"/>
    <property type="molecule type" value="Genomic_DNA"/>
</dbReference>
<sequence length="412" mass="47323">MASDSRRQSHVASSSSRNSNNFASTSSAANFSLNGRGFLLEIDNRQNRNTVSSAIRKHGGEIVVTYHEEKLPWVVVSDHAWALKIEQKKVDIENPSEKMLKALPSLLREAVQRKIKIRTVETFMKQITRWAKGKTKTASATNSTGTMKAISRLPITQNTTTKVVNNTPELHQQKEYLKRRSCNISTTTNANNRKSSSSSKSFVRIDVPRKRPDVRIIDKCLFSQFYTGNDAGFSVFRQADPSLTERRTRDFDQFLRGDFQPAKKLNYKLEDEETYCQFCGKTVQQMYEHEKTDAHRSRVKHQGILTELDRVVMTTKMALSRRKQKSIEMLPDDVISENMDPNSKIDIEKYEYGENKYRICWNKLMEQKRAKITIDDNCNEKEKVENVTNHPPIATFFNQSNEAAFLSFIGAI</sequence>
<dbReference type="AlphaFoldDB" id="A0A9P1IGP1"/>
<keyword evidence="3" id="KW-1185">Reference proteome</keyword>